<organism evidence="1 2">
    <name type="scientific">Malus domestica</name>
    <name type="common">Apple</name>
    <name type="synonym">Pyrus malus</name>
    <dbReference type="NCBI Taxonomy" id="3750"/>
    <lineage>
        <taxon>Eukaryota</taxon>
        <taxon>Viridiplantae</taxon>
        <taxon>Streptophyta</taxon>
        <taxon>Embryophyta</taxon>
        <taxon>Tracheophyta</taxon>
        <taxon>Spermatophyta</taxon>
        <taxon>Magnoliopsida</taxon>
        <taxon>eudicotyledons</taxon>
        <taxon>Gunneridae</taxon>
        <taxon>Pentapetalae</taxon>
        <taxon>rosids</taxon>
        <taxon>fabids</taxon>
        <taxon>Rosales</taxon>
        <taxon>Rosaceae</taxon>
        <taxon>Amygdaloideae</taxon>
        <taxon>Maleae</taxon>
        <taxon>Malus</taxon>
    </lineage>
</organism>
<dbReference type="EMBL" id="RDQH01000333">
    <property type="protein sequence ID" value="RXH95233.1"/>
    <property type="molecule type" value="Genomic_DNA"/>
</dbReference>
<dbReference type="AlphaFoldDB" id="A0A498JN17"/>
<sequence length="111" mass="13025">MAIYDDCRGWSFQRGEGLNLRSSCVFLRGEGRPPLLTLTWLHHWCHPVADPRNKIRRVNHHFIHSSFRYFIKQLEGMYEANFNLQKGSTEGIHAYSPKFEESALKISIDVY</sequence>
<dbReference type="Proteomes" id="UP000290289">
    <property type="component" value="Chromosome 7"/>
</dbReference>
<gene>
    <name evidence="1" type="ORF">DVH24_024917</name>
</gene>
<protein>
    <submittedName>
        <fullName evidence="1">Uncharacterized protein</fullName>
    </submittedName>
</protein>
<reference evidence="1 2" key="1">
    <citation type="submission" date="2018-10" db="EMBL/GenBank/DDBJ databases">
        <title>A high-quality apple genome assembly.</title>
        <authorList>
            <person name="Hu J."/>
        </authorList>
    </citation>
    <scope>NUCLEOTIDE SEQUENCE [LARGE SCALE GENOMIC DNA]</scope>
    <source>
        <strain evidence="2">cv. HFTH1</strain>
        <tissue evidence="1">Young leaf</tissue>
    </source>
</reference>
<accession>A0A498JN17</accession>
<evidence type="ECO:0000313" key="2">
    <source>
        <dbReference type="Proteomes" id="UP000290289"/>
    </source>
</evidence>
<name>A0A498JN17_MALDO</name>
<evidence type="ECO:0000313" key="1">
    <source>
        <dbReference type="EMBL" id="RXH95233.1"/>
    </source>
</evidence>
<keyword evidence="2" id="KW-1185">Reference proteome</keyword>
<comment type="caution">
    <text evidence="1">The sequence shown here is derived from an EMBL/GenBank/DDBJ whole genome shotgun (WGS) entry which is preliminary data.</text>
</comment>
<proteinExistence type="predicted"/>